<dbReference type="InterPro" id="IPR004516">
    <property type="entry name" value="HisRS/HisZ"/>
</dbReference>
<dbReference type="GO" id="GO:0005524">
    <property type="term" value="F:ATP binding"/>
    <property type="evidence" value="ECO:0007669"/>
    <property type="project" value="UniProtKB-UniRule"/>
</dbReference>
<evidence type="ECO:0000313" key="13">
    <source>
        <dbReference type="Proteomes" id="UP001238163"/>
    </source>
</evidence>
<protein>
    <recommendedName>
        <fullName evidence="9">Histidine--tRNA ligase</fullName>
        <ecNumber evidence="9">6.1.1.21</ecNumber>
    </recommendedName>
    <alternativeName>
        <fullName evidence="9">Histidyl-tRNA synthetase</fullName>
        <shortName evidence="9">HisRS</shortName>
    </alternativeName>
</protein>
<keyword evidence="6 9" id="KW-0648">Protein biosynthesis</keyword>
<dbReference type="InterPro" id="IPR006195">
    <property type="entry name" value="aa-tRNA-synth_II"/>
</dbReference>
<keyword evidence="13" id="KW-1185">Reference proteome</keyword>
<evidence type="ECO:0000256" key="5">
    <source>
        <dbReference type="ARBA" id="ARBA00022840"/>
    </source>
</evidence>
<evidence type="ECO:0000256" key="10">
    <source>
        <dbReference type="PIRSR" id="PIRSR001549-1"/>
    </source>
</evidence>
<dbReference type="EMBL" id="JAUSVL010000001">
    <property type="protein sequence ID" value="MDQ0289124.1"/>
    <property type="molecule type" value="Genomic_DNA"/>
</dbReference>
<dbReference type="CDD" id="cd00859">
    <property type="entry name" value="HisRS_anticodon"/>
    <property type="match status" value="1"/>
</dbReference>
<feature type="binding site" evidence="10">
    <location>
        <begin position="261"/>
        <end position="262"/>
    </location>
    <ligand>
        <name>L-histidine</name>
        <dbReference type="ChEBI" id="CHEBI:57595"/>
    </ligand>
</feature>
<feature type="binding site" evidence="10">
    <location>
        <position position="257"/>
    </location>
    <ligand>
        <name>L-histidine</name>
        <dbReference type="ChEBI" id="CHEBI:57595"/>
    </ligand>
</feature>
<dbReference type="GO" id="GO:0004821">
    <property type="term" value="F:histidine-tRNA ligase activity"/>
    <property type="evidence" value="ECO:0007669"/>
    <property type="project" value="UniProtKB-UniRule"/>
</dbReference>
<dbReference type="InterPro" id="IPR015807">
    <property type="entry name" value="His-tRNA-ligase"/>
</dbReference>
<dbReference type="EC" id="6.1.1.21" evidence="9"/>
<dbReference type="PANTHER" id="PTHR43707">
    <property type="entry name" value="HISTIDYL-TRNA SYNTHETASE"/>
    <property type="match status" value="1"/>
</dbReference>
<evidence type="ECO:0000256" key="1">
    <source>
        <dbReference type="ARBA" id="ARBA00008226"/>
    </source>
</evidence>
<evidence type="ECO:0000256" key="4">
    <source>
        <dbReference type="ARBA" id="ARBA00022741"/>
    </source>
</evidence>
<dbReference type="GO" id="GO:0006427">
    <property type="term" value="P:histidyl-tRNA aminoacylation"/>
    <property type="evidence" value="ECO:0007669"/>
    <property type="project" value="UniProtKB-UniRule"/>
</dbReference>
<dbReference type="SUPFAM" id="SSF52954">
    <property type="entry name" value="Class II aaRS ABD-related"/>
    <property type="match status" value="1"/>
</dbReference>
<organism evidence="12 13">
    <name type="scientific">Oligosphaera ethanolica</name>
    <dbReference type="NCBI Taxonomy" id="760260"/>
    <lineage>
        <taxon>Bacteria</taxon>
        <taxon>Pseudomonadati</taxon>
        <taxon>Lentisphaerota</taxon>
        <taxon>Oligosphaeria</taxon>
        <taxon>Oligosphaerales</taxon>
        <taxon>Oligosphaeraceae</taxon>
        <taxon>Oligosphaera</taxon>
    </lineage>
</organism>
<dbReference type="Pfam" id="PF13393">
    <property type="entry name" value="tRNA-synt_His"/>
    <property type="match status" value="1"/>
</dbReference>
<dbReference type="InterPro" id="IPR041715">
    <property type="entry name" value="HisRS-like_core"/>
</dbReference>
<dbReference type="Proteomes" id="UP001238163">
    <property type="component" value="Unassembled WGS sequence"/>
</dbReference>
<proteinExistence type="inferred from homology"/>
<dbReference type="InterPro" id="IPR036621">
    <property type="entry name" value="Anticodon-bd_dom_sf"/>
</dbReference>
<dbReference type="Gene3D" id="3.30.930.10">
    <property type="entry name" value="Bira Bifunctional Protein, Domain 2"/>
    <property type="match status" value="1"/>
</dbReference>
<feature type="domain" description="Aminoacyl-transfer RNA synthetases class-II family profile" evidence="11">
    <location>
        <begin position="23"/>
        <end position="340"/>
    </location>
</feature>
<evidence type="ECO:0000313" key="12">
    <source>
        <dbReference type="EMBL" id="MDQ0289124.1"/>
    </source>
</evidence>
<keyword evidence="4 9" id="KW-0547">Nucleotide-binding</keyword>
<dbReference type="SUPFAM" id="SSF55681">
    <property type="entry name" value="Class II aaRS and biotin synthetases"/>
    <property type="match status" value="1"/>
</dbReference>
<evidence type="ECO:0000256" key="8">
    <source>
        <dbReference type="ARBA" id="ARBA00047639"/>
    </source>
</evidence>
<keyword evidence="7 9" id="KW-0030">Aminoacyl-tRNA synthetase</keyword>
<dbReference type="InterPro" id="IPR033656">
    <property type="entry name" value="HisRS_anticodon"/>
</dbReference>
<dbReference type="InterPro" id="IPR045864">
    <property type="entry name" value="aa-tRNA-synth_II/BPL/LPL"/>
</dbReference>
<sequence length="423" mass="46428">MAANEPLPGTADIWEPETLDWIELENNARDVFHRYSYSELRTPIFERTDVFVRNLGNETDVVQKEMYSFNDRGGRSLTLRPEGTAGVIRAIAFRGLEQGDEARVFYFGPMFRGERPAAGRRRQFHQIGVEAVGNDSPWMDAECIAMLTQYLDQLGISGSRVMLNTRGLPADRPKISAALVEYFTPHAPAMCEDCQRRLSTNVWRMLDCKNPACHDIALKAPNIVDLLGDESRGFFTRVCQGLKDLGVSYELAPRLVRGLDYYIHTVFEVTHPGLGAQDALAGGGRYRIELPGGKKAVEGIGFAAGMERLLMARASLGLQTQPNAEADVMVLSLGDNALLPGLQLAQQLRLDCGGLRIKADFSGRSLKAQLRGANKAGAKVALIRGDDELAQGSVLCRDMTSSEQESVALSNLAAWLRGKLPTA</sequence>
<dbReference type="PIRSF" id="PIRSF001549">
    <property type="entry name" value="His-tRNA_synth"/>
    <property type="match status" value="1"/>
</dbReference>
<evidence type="ECO:0000259" key="11">
    <source>
        <dbReference type="PROSITE" id="PS50862"/>
    </source>
</evidence>
<dbReference type="HAMAP" id="MF_00127">
    <property type="entry name" value="His_tRNA_synth"/>
    <property type="match status" value="1"/>
</dbReference>
<evidence type="ECO:0000256" key="9">
    <source>
        <dbReference type="HAMAP-Rule" id="MF_00127"/>
    </source>
</evidence>
<comment type="similarity">
    <text evidence="1 9">Belongs to the class-II aminoacyl-tRNA synthetase family.</text>
</comment>
<reference evidence="12" key="1">
    <citation type="submission" date="2023-07" db="EMBL/GenBank/DDBJ databases">
        <title>Genomic Encyclopedia of Type Strains, Phase IV (KMG-IV): sequencing the most valuable type-strain genomes for metagenomic binning, comparative biology and taxonomic classification.</title>
        <authorList>
            <person name="Goeker M."/>
        </authorList>
    </citation>
    <scope>NUCLEOTIDE SEQUENCE</scope>
    <source>
        <strain evidence="12">DSM 24202</strain>
    </source>
</reference>
<dbReference type="PANTHER" id="PTHR43707:SF1">
    <property type="entry name" value="HISTIDINE--TRNA LIGASE, MITOCHONDRIAL-RELATED"/>
    <property type="match status" value="1"/>
</dbReference>
<keyword evidence="5 9" id="KW-0067">ATP-binding</keyword>
<dbReference type="AlphaFoldDB" id="A0AAE3VEP4"/>
<comment type="subcellular location">
    <subcellularLocation>
        <location evidence="9">Cytoplasm</location>
    </subcellularLocation>
</comment>
<dbReference type="PROSITE" id="PS50862">
    <property type="entry name" value="AA_TRNA_LIGASE_II"/>
    <property type="match status" value="1"/>
</dbReference>
<keyword evidence="3 9" id="KW-0436">Ligase</keyword>
<evidence type="ECO:0000256" key="3">
    <source>
        <dbReference type="ARBA" id="ARBA00022598"/>
    </source>
</evidence>
<comment type="subunit">
    <text evidence="2 9">Homodimer.</text>
</comment>
<dbReference type="GO" id="GO:0005737">
    <property type="term" value="C:cytoplasm"/>
    <property type="evidence" value="ECO:0007669"/>
    <property type="project" value="UniProtKB-SubCell"/>
</dbReference>
<evidence type="ECO:0000256" key="2">
    <source>
        <dbReference type="ARBA" id="ARBA00011738"/>
    </source>
</evidence>
<feature type="binding site" evidence="10">
    <location>
        <position position="126"/>
    </location>
    <ligand>
        <name>L-histidine</name>
        <dbReference type="ChEBI" id="CHEBI:57595"/>
    </ligand>
</feature>
<feature type="binding site" evidence="10">
    <location>
        <position position="112"/>
    </location>
    <ligand>
        <name>L-histidine</name>
        <dbReference type="ChEBI" id="CHEBI:57595"/>
    </ligand>
</feature>
<dbReference type="CDD" id="cd00773">
    <property type="entry name" value="HisRS-like_core"/>
    <property type="match status" value="1"/>
</dbReference>
<dbReference type="Gene3D" id="3.40.50.800">
    <property type="entry name" value="Anticodon-binding domain"/>
    <property type="match status" value="1"/>
</dbReference>
<dbReference type="Pfam" id="PF03129">
    <property type="entry name" value="HGTP_anticodon"/>
    <property type="match status" value="1"/>
</dbReference>
<comment type="caution">
    <text evidence="12">The sequence shown here is derived from an EMBL/GenBank/DDBJ whole genome shotgun (WGS) entry which is preliminary data.</text>
</comment>
<comment type="catalytic activity">
    <reaction evidence="8 9">
        <text>tRNA(His) + L-histidine + ATP = L-histidyl-tRNA(His) + AMP + diphosphate + H(+)</text>
        <dbReference type="Rhea" id="RHEA:17313"/>
        <dbReference type="Rhea" id="RHEA-COMP:9665"/>
        <dbReference type="Rhea" id="RHEA-COMP:9689"/>
        <dbReference type="ChEBI" id="CHEBI:15378"/>
        <dbReference type="ChEBI" id="CHEBI:30616"/>
        <dbReference type="ChEBI" id="CHEBI:33019"/>
        <dbReference type="ChEBI" id="CHEBI:57595"/>
        <dbReference type="ChEBI" id="CHEBI:78442"/>
        <dbReference type="ChEBI" id="CHEBI:78527"/>
        <dbReference type="ChEBI" id="CHEBI:456215"/>
        <dbReference type="EC" id="6.1.1.21"/>
    </reaction>
</comment>
<feature type="binding site" evidence="10">
    <location>
        <begin position="82"/>
        <end position="84"/>
    </location>
    <ligand>
        <name>L-histidine</name>
        <dbReference type="ChEBI" id="CHEBI:57595"/>
    </ligand>
</feature>
<feature type="binding site" evidence="10">
    <location>
        <position position="130"/>
    </location>
    <ligand>
        <name>L-histidine</name>
        <dbReference type="ChEBI" id="CHEBI:57595"/>
    </ligand>
</feature>
<accession>A0AAE3VEP4</accession>
<evidence type="ECO:0000256" key="6">
    <source>
        <dbReference type="ARBA" id="ARBA00022917"/>
    </source>
</evidence>
<evidence type="ECO:0000256" key="7">
    <source>
        <dbReference type="ARBA" id="ARBA00023146"/>
    </source>
</evidence>
<name>A0AAE3VEP4_9BACT</name>
<dbReference type="RefSeq" id="WP_307260459.1">
    <property type="nucleotide sequence ID" value="NZ_JAUSVL010000001.1"/>
</dbReference>
<dbReference type="InterPro" id="IPR004154">
    <property type="entry name" value="Anticodon-bd"/>
</dbReference>
<dbReference type="NCBIfam" id="TIGR00442">
    <property type="entry name" value="hisS"/>
    <property type="match status" value="1"/>
</dbReference>
<keyword evidence="9" id="KW-0963">Cytoplasm</keyword>
<gene>
    <name evidence="9" type="primary">hisS</name>
    <name evidence="12" type="ORF">J3R75_001231</name>
</gene>